<dbReference type="STRING" id="941907.SAMN06295910_1579"/>
<evidence type="ECO:0000313" key="1">
    <source>
        <dbReference type="EMBL" id="SMF67996.1"/>
    </source>
</evidence>
<dbReference type="EMBL" id="LT840185">
    <property type="protein sequence ID" value="SMF67996.1"/>
    <property type="molecule type" value="Genomic_DNA"/>
</dbReference>
<name>A0A1X7GDB6_9SPHN</name>
<sequence length="84" mass="9659">MQVSSDMIWLLAIIALLVVALIWQVADSARSVRRMQIELYDRLFGNLGEIGRQLGKIEEMLRSSADYRARRADETQPDRVDPKI</sequence>
<keyword evidence="2" id="KW-1185">Reference proteome</keyword>
<proteinExistence type="predicted"/>
<protein>
    <submittedName>
        <fullName evidence="1">Uncharacterized protein</fullName>
    </submittedName>
</protein>
<evidence type="ECO:0000313" key="2">
    <source>
        <dbReference type="Proteomes" id="UP000192934"/>
    </source>
</evidence>
<gene>
    <name evidence="1" type="ORF">SAMN06295910_1579</name>
</gene>
<dbReference type="Proteomes" id="UP000192934">
    <property type="component" value="Chromosome I"/>
</dbReference>
<reference evidence="2" key="1">
    <citation type="submission" date="2017-04" db="EMBL/GenBank/DDBJ databases">
        <authorList>
            <person name="Varghese N."/>
            <person name="Submissions S."/>
        </authorList>
    </citation>
    <scope>NUCLEOTIDE SEQUENCE [LARGE SCALE GENOMIC DNA]</scope>
    <source>
        <strain evidence="2">Dd16</strain>
    </source>
</reference>
<accession>A0A1X7GDB6</accession>
<organism evidence="1 2">
    <name type="scientific">Allosphingosinicella indica</name>
    <dbReference type="NCBI Taxonomy" id="941907"/>
    <lineage>
        <taxon>Bacteria</taxon>
        <taxon>Pseudomonadati</taxon>
        <taxon>Pseudomonadota</taxon>
        <taxon>Alphaproteobacteria</taxon>
        <taxon>Sphingomonadales</taxon>
        <taxon>Sphingomonadaceae</taxon>
        <taxon>Allosphingosinicella</taxon>
    </lineage>
</organism>
<dbReference type="AlphaFoldDB" id="A0A1X7GDB6"/>